<evidence type="ECO:0000313" key="3">
    <source>
        <dbReference type="Proteomes" id="UP000009022"/>
    </source>
</evidence>
<evidence type="ECO:0000313" key="2">
    <source>
        <dbReference type="EMBL" id="EDV22702.1"/>
    </source>
</evidence>
<dbReference type="Gene3D" id="2.60.40.2440">
    <property type="entry name" value="Carbohydrate binding type-21 domain"/>
    <property type="match status" value="1"/>
</dbReference>
<dbReference type="GO" id="GO:0008157">
    <property type="term" value="F:protein phosphatase 1 binding"/>
    <property type="evidence" value="ECO:0000318"/>
    <property type="project" value="GO_Central"/>
</dbReference>
<dbReference type="FunCoup" id="B3S2Y7">
    <property type="interactions" value="337"/>
</dbReference>
<dbReference type="eggNOG" id="KOG3986">
    <property type="taxonomic scope" value="Eukaryota"/>
</dbReference>
<sequence length="437" mass="49995">MSFLLAVRCDPIDHALSACLAIASQQAEPTRSDRELPSLAEPLTQLDFIFYWMVSKYHRQDSINCLSKLLFKFSFIFAFLRSMIYSDSNSHSRLPMERTNPTDVQMPMQFNLVSNLTKRNTADAILPFGQLNDLVDCFTQASLTSSNDDQLPMRTSASLEHNLLSTTVDNNFQAEKTLRQCHSDNDIRPRKPKVKKPFHKKSVRFADSLGMQLVTIYELSSQSVVAESNNNSKASPTDATKNLASNQHQHRQTNCCTEIRKVNLFDFKCTIVDQAMNRNYCKLNKTLKLCFDQPALDNNFTSNLKKNFIQLEKVTLKEQLRVIGDVKVRNIAYEKAVTVRYTLDSWKTCNDMAAQYKCSSENGIVDTFSFTLTLPTNLFVEKLEFAIKYDCNSTSYWDNNNNHNYVIKVISVKDESDSRLNSSGMALLNHRMSHHFL</sequence>
<dbReference type="PANTHER" id="PTHR12307:SF36">
    <property type="entry name" value="GLYCOGEN-BINDING SUBUNIT 76A"/>
    <property type="match status" value="1"/>
</dbReference>
<dbReference type="Pfam" id="PF03370">
    <property type="entry name" value="CBM_21"/>
    <property type="match status" value="1"/>
</dbReference>
<dbReference type="HOGENOM" id="CLU_627526_0_0_1"/>
<dbReference type="GO" id="GO:0005979">
    <property type="term" value="P:regulation of glycogen biosynthetic process"/>
    <property type="evidence" value="ECO:0000318"/>
    <property type="project" value="GO_Central"/>
</dbReference>
<dbReference type="EMBL" id="DS985248">
    <property type="protein sequence ID" value="EDV22702.1"/>
    <property type="molecule type" value="Genomic_DNA"/>
</dbReference>
<dbReference type="OrthoDB" id="1881at2759"/>
<accession>B3S2Y7</accession>
<proteinExistence type="predicted"/>
<dbReference type="RefSeq" id="XP_002114568.1">
    <property type="nucleotide sequence ID" value="XM_002114532.1"/>
</dbReference>
<name>B3S2Y7_TRIAD</name>
<dbReference type="InterPro" id="IPR005036">
    <property type="entry name" value="CBM21_dom"/>
</dbReference>
<evidence type="ECO:0000259" key="1">
    <source>
        <dbReference type="PROSITE" id="PS51159"/>
    </source>
</evidence>
<gene>
    <name evidence="2" type="ORF">TRIADDRAFT_58532</name>
</gene>
<feature type="domain" description="CBM21" evidence="1">
    <location>
        <begin position="301"/>
        <end position="408"/>
    </location>
</feature>
<dbReference type="GO" id="GO:0000164">
    <property type="term" value="C:protein phosphatase type 1 complex"/>
    <property type="evidence" value="ECO:0000318"/>
    <property type="project" value="GO_Central"/>
</dbReference>
<protein>
    <recommendedName>
        <fullName evidence="1">CBM21 domain-containing protein</fullName>
    </recommendedName>
</protein>
<dbReference type="Proteomes" id="UP000009022">
    <property type="component" value="Unassembled WGS sequence"/>
</dbReference>
<reference evidence="2 3" key="1">
    <citation type="journal article" date="2008" name="Nature">
        <title>The Trichoplax genome and the nature of placozoans.</title>
        <authorList>
            <person name="Srivastava M."/>
            <person name="Begovic E."/>
            <person name="Chapman J."/>
            <person name="Putnam N.H."/>
            <person name="Hellsten U."/>
            <person name="Kawashima T."/>
            <person name="Kuo A."/>
            <person name="Mitros T."/>
            <person name="Salamov A."/>
            <person name="Carpenter M.L."/>
            <person name="Signorovitch A.Y."/>
            <person name="Moreno M.A."/>
            <person name="Kamm K."/>
            <person name="Grimwood J."/>
            <person name="Schmutz J."/>
            <person name="Shapiro H."/>
            <person name="Grigoriev I.V."/>
            <person name="Buss L.W."/>
            <person name="Schierwater B."/>
            <person name="Dellaporta S.L."/>
            <person name="Rokhsar D.S."/>
        </authorList>
    </citation>
    <scope>NUCLEOTIDE SEQUENCE [LARGE SCALE GENOMIC DNA]</scope>
    <source>
        <strain evidence="2 3">Grell-BS-1999</strain>
    </source>
</reference>
<dbReference type="STRING" id="10228.B3S2Y7"/>
<keyword evidence="3" id="KW-1185">Reference proteome</keyword>
<organism evidence="2 3">
    <name type="scientific">Trichoplax adhaerens</name>
    <name type="common">Trichoplax reptans</name>
    <dbReference type="NCBI Taxonomy" id="10228"/>
    <lineage>
        <taxon>Eukaryota</taxon>
        <taxon>Metazoa</taxon>
        <taxon>Placozoa</taxon>
        <taxon>Uniplacotomia</taxon>
        <taxon>Trichoplacea</taxon>
        <taxon>Trichoplacidae</taxon>
        <taxon>Trichoplax</taxon>
    </lineage>
</organism>
<dbReference type="KEGG" id="tad:TRIADDRAFT_58532"/>
<dbReference type="PROSITE" id="PS51159">
    <property type="entry name" value="CBM21"/>
    <property type="match status" value="1"/>
</dbReference>
<dbReference type="InterPro" id="IPR038175">
    <property type="entry name" value="CBM21_dom_sf"/>
</dbReference>
<dbReference type="PhylomeDB" id="B3S2Y7"/>
<dbReference type="CTD" id="6755950"/>
<dbReference type="GeneID" id="6755950"/>
<dbReference type="AlphaFoldDB" id="B3S2Y7"/>
<dbReference type="InParanoid" id="B3S2Y7"/>
<dbReference type="GO" id="GO:2001069">
    <property type="term" value="F:glycogen binding"/>
    <property type="evidence" value="ECO:0000318"/>
    <property type="project" value="GO_Central"/>
</dbReference>
<dbReference type="InterPro" id="IPR050782">
    <property type="entry name" value="PP1_regulatory_subunit_3"/>
</dbReference>
<dbReference type="PANTHER" id="PTHR12307">
    <property type="entry name" value="PROTEIN PHOSPHATASE 1 REGULATORY SUBUNIT"/>
    <property type="match status" value="1"/>
</dbReference>